<dbReference type="RefSeq" id="WP_247995652.1">
    <property type="nucleotide sequence ID" value="NZ_CP096022.1"/>
</dbReference>
<feature type="transmembrane region" description="Helical" evidence="2">
    <location>
        <begin position="20"/>
        <end position="40"/>
    </location>
</feature>
<organism evidence="3 4">
    <name type="scientific">Halocatena salina</name>
    <dbReference type="NCBI Taxonomy" id="2934340"/>
    <lineage>
        <taxon>Archaea</taxon>
        <taxon>Methanobacteriati</taxon>
        <taxon>Methanobacteriota</taxon>
        <taxon>Stenosarchaea group</taxon>
        <taxon>Halobacteria</taxon>
        <taxon>Halobacteriales</taxon>
        <taxon>Natronomonadaceae</taxon>
        <taxon>Halocatena</taxon>
    </lineage>
</organism>
<keyword evidence="2" id="KW-1133">Transmembrane helix</keyword>
<dbReference type="Proteomes" id="UP000831768">
    <property type="component" value="Plasmid unnamed3"/>
</dbReference>
<dbReference type="GeneID" id="71930028"/>
<feature type="transmembrane region" description="Helical" evidence="2">
    <location>
        <begin position="47"/>
        <end position="65"/>
    </location>
</feature>
<geneLocation type="plasmid" evidence="3 4">
    <name>unnamed3</name>
</geneLocation>
<keyword evidence="3" id="KW-0614">Plasmid</keyword>
<evidence type="ECO:0000313" key="3">
    <source>
        <dbReference type="EMBL" id="UPM44998.1"/>
    </source>
</evidence>
<evidence type="ECO:0008006" key="5">
    <source>
        <dbReference type="Google" id="ProtNLM"/>
    </source>
</evidence>
<sequence>MTVSSDDSVSQGFFAYYRAYARSGIHAASAAALTALIGLASYTDNNGYILLAITVYVVPPIFLYLTAEGENVPSVVGDETADSDKLKHSDRDGMEIDRYDDSAVSGKSATRAINATDADDTTTRVGERSRNDTGEDTVVADFVTSKTVGSEHDASSQRNIDSEIEHDWIEAETPTEETLLDVVSTNNGAYAVGEGGVVLTTAGEEWSIALERGPTANSNTLRGIDATTDGKTVWFTGDSGVLGRYEDGRLTDHSAPRDQTSTWEDIAVTGATGNERIHLVNGSGELLSGSFESGNVSWGNIKQPGSGSSISNITFVDSDHGHICDTNQCVYETTDSGESYKRIGIEDANATFTGVGATGSMVAVASDDGSVFRYDDAVWTRLHVGNALFAIDLIEETGLTTGDGGTVYELTEDGWKTVETPTDADLYGIDIGADDSTPSLDVAAGTDGTVIERHR</sequence>
<proteinExistence type="predicted"/>
<keyword evidence="2" id="KW-0472">Membrane</keyword>
<accession>A0A8U0A951</accession>
<evidence type="ECO:0000256" key="2">
    <source>
        <dbReference type="SAM" id="Phobius"/>
    </source>
</evidence>
<evidence type="ECO:0000313" key="4">
    <source>
        <dbReference type="Proteomes" id="UP000831768"/>
    </source>
</evidence>
<feature type="region of interest" description="Disordered" evidence="1">
    <location>
        <begin position="109"/>
        <end position="136"/>
    </location>
</feature>
<keyword evidence="4" id="KW-1185">Reference proteome</keyword>
<gene>
    <name evidence="3" type="ORF">MW046_18235</name>
</gene>
<dbReference type="KEGG" id="haad:MW046_18235"/>
<protein>
    <recommendedName>
        <fullName evidence="5">Photosynthesis system II assembly factor Ycf48/Hcf136-like domain-containing protein</fullName>
    </recommendedName>
</protein>
<dbReference type="AlphaFoldDB" id="A0A8U0A951"/>
<reference evidence="3" key="1">
    <citation type="submission" date="2022-04" db="EMBL/GenBank/DDBJ databases">
        <title>Halocatena sp. nov., isolated from a salt lake.</title>
        <authorList>
            <person name="Cui H.-L."/>
        </authorList>
    </citation>
    <scope>NUCLEOTIDE SEQUENCE</scope>
    <source>
        <strain evidence="3">AD-1</strain>
        <plasmid evidence="3">unnamed3</plasmid>
    </source>
</reference>
<feature type="compositionally biased region" description="Basic and acidic residues" evidence="1">
    <location>
        <begin position="121"/>
        <end position="133"/>
    </location>
</feature>
<name>A0A8U0A951_9EURY</name>
<keyword evidence="2" id="KW-0812">Transmembrane</keyword>
<evidence type="ECO:0000256" key="1">
    <source>
        <dbReference type="SAM" id="MobiDB-lite"/>
    </source>
</evidence>
<dbReference type="EMBL" id="CP096022">
    <property type="protein sequence ID" value="UPM44998.1"/>
    <property type="molecule type" value="Genomic_DNA"/>
</dbReference>